<proteinExistence type="predicted"/>
<keyword evidence="3" id="KW-0472">Membrane</keyword>
<keyword evidence="3" id="KW-0812">Transmembrane</keyword>
<feature type="transmembrane region" description="Helical" evidence="3">
    <location>
        <begin position="36"/>
        <end position="56"/>
    </location>
</feature>
<dbReference type="InterPro" id="IPR043128">
    <property type="entry name" value="Rev_trsase/Diguanyl_cyclase"/>
</dbReference>
<sequence>MAIAPSQVYILFPESAPRLFADVSRPLSDRSSASRLTPAALLVAALALGLLGVWLIDDLADLRGSPAWFPVWLHSITEVFSITVAVLVFAVAWHSNHSQSRSNPLLGCAFLAIALLDLAHLLSYKGMPDFVTPASPEKAIGFWLVARLFTAAALLLVAIRWSNRQAGRSRLGLLVASLATVALTLYLKLYQPQIWPRTFIEGQGLTAFKIAVEWLLIALLGIAAARFWYLRNADLPYDARGMLAATLISILSELCFTFYGNVNSFYSLLGHIYKIISYCFIYQVVFVASIRAPYERLSQEMNERQAAERQVEFLAFHDSLTGLPNQSLLKDRTRQALSRTQRKGGLIAMLFLDVDDFKLINDALGHGQGDALLRAMARRLESLIPESATPSRSGGDEFVILLADLEDTDAVANRVQQILAGLEEPFVIAGERLQISVSLGAAVAPGDAEDFAGLLRNAEMAMYRAKASGRRTWRYYDVEMDSEMQQRLQMINDLRQAVGNQELVLYYQPQIDLRSNAIIAVEALIRWQHPSRGLVPPDQFIPLAEDSGLIVSIGAWTLDEACRQMARWRTEGAEIACVAVNISAVQLYQGDLESAVTGALKRHALPASCLELELTESSLIRNTTQVLEKLDRLKRLGVRLSIDDFGTGYSSLAYLQRLAVDMLKIDRTFVQNLHAADGVAIVSAIIQMATALGLQTLAEGVEDQLTGEALQALGCDFAQGYHYARPCPAANLALGNGGRNFA</sequence>
<dbReference type="InterPro" id="IPR052155">
    <property type="entry name" value="Biofilm_reg_signaling"/>
</dbReference>
<evidence type="ECO:0000259" key="5">
    <source>
        <dbReference type="PROSITE" id="PS50887"/>
    </source>
</evidence>
<dbReference type="EMBL" id="QASN01000006">
    <property type="protein sequence ID" value="PTU75663.1"/>
    <property type="molecule type" value="Genomic_DNA"/>
</dbReference>
<keyword evidence="2" id="KW-0973">c-di-GMP</keyword>
<dbReference type="Gene3D" id="3.20.20.450">
    <property type="entry name" value="EAL domain"/>
    <property type="match status" value="1"/>
</dbReference>
<name>A0A2T5PD64_9PSED</name>
<evidence type="ECO:0000259" key="4">
    <source>
        <dbReference type="PROSITE" id="PS50883"/>
    </source>
</evidence>
<dbReference type="InterPro" id="IPR029787">
    <property type="entry name" value="Nucleotide_cyclase"/>
</dbReference>
<dbReference type="InterPro" id="IPR001633">
    <property type="entry name" value="EAL_dom"/>
</dbReference>
<evidence type="ECO:0000256" key="1">
    <source>
        <dbReference type="ARBA" id="ARBA00012282"/>
    </source>
</evidence>
<dbReference type="InterPro" id="IPR000160">
    <property type="entry name" value="GGDEF_dom"/>
</dbReference>
<dbReference type="AlphaFoldDB" id="A0A2T5PD64"/>
<dbReference type="FunFam" id="3.20.20.450:FF:000001">
    <property type="entry name" value="Cyclic di-GMP phosphodiesterase yahA"/>
    <property type="match status" value="1"/>
</dbReference>
<gene>
    <name evidence="6" type="ORF">DBO85_03040</name>
</gene>
<organism evidence="6 7">
    <name type="scientific">Pseudomonas mangrovi</name>
    <dbReference type="NCBI Taxonomy" id="2161748"/>
    <lineage>
        <taxon>Bacteria</taxon>
        <taxon>Pseudomonadati</taxon>
        <taxon>Pseudomonadota</taxon>
        <taxon>Gammaproteobacteria</taxon>
        <taxon>Pseudomonadales</taxon>
        <taxon>Pseudomonadaceae</taxon>
        <taxon>Pseudomonas</taxon>
    </lineage>
</organism>
<dbReference type="Pfam" id="PF00563">
    <property type="entry name" value="EAL"/>
    <property type="match status" value="1"/>
</dbReference>
<feature type="transmembrane region" description="Helical" evidence="3">
    <location>
        <begin position="210"/>
        <end position="229"/>
    </location>
</feature>
<dbReference type="SMART" id="SM00267">
    <property type="entry name" value="GGDEF"/>
    <property type="match status" value="1"/>
</dbReference>
<dbReference type="NCBIfam" id="TIGR00254">
    <property type="entry name" value="GGDEF"/>
    <property type="match status" value="1"/>
</dbReference>
<dbReference type="Gene3D" id="3.30.70.270">
    <property type="match status" value="1"/>
</dbReference>
<feature type="transmembrane region" description="Helical" evidence="3">
    <location>
        <begin position="105"/>
        <end position="124"/>
    </location>
</feature>
<dbReference type="CDD" id="cd01948">
    <property type="entry name" value="EAL"/>
    <property type="match status" value="1"/>
</dbReference>
<feature type="transmembrane region" description="Helical" evidence="3">
    <location>
        <begin position="71"/>
        <end position="93"/>
    </location>
</feature>
<feature type="transmembrane region" description="Helical" evidence="3">
    <location>
        <begin position="272"/>
        <end position="294"/>
    </location>
</feature>
<dbReference type="SUPFAM" id="SSF55073">
    <property type="entry name" value="Nucleotide cyclase"/>
    <property type="match status" value="1"/>
</dbReference>
<dbReference type="InterPro" id="IPR033425">
    <property type="entry name" value="MASE3"/>
</dbReference>
<dbReference type="Pfam" id="PF00990">
    <property type="entry name" value="GGDEF"/>
    <property type="match status" value="1"/>
</dbReference>
<dbReference type="PANTHER" id="PTHR44757:SF2">
    <property type="entry name" value="BIOFILM ARCHITECTURE MAINTENANCE PROTEIN MBAA"/>
    <property type="match status" value="1"/>
</dbReference>
<evidence type="ECO:0000256" key="2">
    <source>
        <dbReference type="ARBA" id="ARBA00022636"/>
    </source>
</evidence>
<dbReference type="SUPFAM" id="SSF141868">
    <property type="entry name" value="EAL domain-like"/>
    <property type="match status" value="1"/>
</dbReference>
<comment type="caution">
    <text evidence="6">The sequence shown here is derived from an EMBL/GenBank/DDBJ whole genome shotgun (WGS) entry which is preliminary data.</text>
</comment>
<protein>
    <recommendedName>
        <fullName evidence="1">cyclic-guanylate-specific phosphodiesterase</fullName>
        <ecNumber evidence="1">3.1.4.52</ecNumber>
    </recommendedName>
</protein>
<accession>A0A2T5PD64</accession>
<dbReference type="CDD" id="cd01949">
    <property type="entry name" value="GGDEF"/>
    <property type="match status" value="1"/>
</dbReference>
<dbReference type="Proteomes" id="UP000244064">
    <property type="component" value="Unassembled WGS sequence"/>
</dbReference>
<dbReference type="InterPro" id="IPR035919">
    <property type="entry name" value="EAL_sf"/>
</dbReference>
<keyword evidence="7" id="KW-1185">Reference proteome</keyword>
<feature type="domain" description="EAL" evidence="4">
    <location>
        <begin position="487"/>
        <end position="740"/>
    </location>
</feature>
<dbReference type="PANTHER" id="PTHR44757">
    <property type="entry name" value="DIGUANYLATE CYCLASE DGCP"/>
    <property type="match status" value="1"/>
</dbReference>
<dbReference type="GO" id="GO:0071111">
    <property type="term" value="F:cyclic-guanylate-specific phosphodiesterase activity"/>
    <property type="evidence" value="ECO:0007669"/>
    <property type="project" value="UniProtKB-EC"/>
</dbReference>
<evidence type="ECO:0000256" key="3">
    <source>
        <dbReference type="SAM" id="Phobius"/>
    </source>
</evidence>
<dbReference type="SMART" id="SM00052">
    <property type="entry name" value="EAL"/>
    <property type="match status" value="1"/>
</dbReference>
<dbReference type="PROSITE" id="PS50883">
    <property type="entry name" value="EAL"/>
    <property type="match status" value="1"/>
</dbReference>
<dbReference type="Pfam" id="PF17159">
    <property type="entry name" value="MASE3"/>
    <property type="match status" value="1"/>
</dbReference>
<reference evidence="6 7" key="1">
    <citation type="submission" date="2018-04" db="EMBL/GenBank/DDBJ databases">
        <title>Pseudomonas sp. nov., isolated from mangrove soil.</title>
        <authorList>
            <person name="Chen C."/>
        </authorList>
    </citation>
    <scope>NUCLEOTIDE SEQUENCE [LARGE SCALE GENOMIC DNA]</scope>
    <source>
        <strain evidence="6 7">TC-11</strain>
    </source>
</reference>
<dbReference type="PROSITE" id="PS50887">
    <property type="entry name" value="GGDEF"/>
    <property type="match status" value="1"/>
</dbReference>
<feature type="transmembrane region" description="Helical" evidence="3">
    <location>
        <begin position="171"/>
        <end position="190"/>
    </location>
</feature>
<evidence type="ECO:0000313" key="7">
    <source>
        <dbReference type="Proteomes" id="UP000244064"/>
    </source>
</evidence>
<keyword evidence="3" id="KW-1133">Transmembrane helix</keyword>
<evidence type="ECO:0000313" key="6">
    <source>
        <dbReference type="EMBL" id="PTU75663.1"/>
    </source>
</evidence>
<dbReference type="EC" id="3.1.4.52" evidence="1"/>
<feature type="domain" description="GGDEF" evidence="5">
    <location>
        <begin position="345"/>
        <end position="478"/>
    </location>
</feature>
<feature type="transmembrane region" description="Helical" evidence="3">
    <location>
        <begin position="140"/>
        <end position="159"/>
    </location>
</feature>